<sequence length="245" mass="27478">MTAHKTTSTISFYATEDSGLLIQYHRGGWTIRSNTTMGGGLILVKRLKYFQQVNTMFSQALQNLQSRHELLIQPSRGPFSTLPKTSERSREATRSSLPGSGQNMVIAGNVFEMTCSQCHVVCCSNVRRLCGKQRGMNSQHFEEVDKGFYQATHKSRGGEDSPNTQNACEHEASPQITDGSNEPAVEESEDYSKNRRGDKEHPRGCTLRLGDEAEHHRSSCPYEDDEKTYTSGKLFPILCVLKHEK</sequence>
<feature type="compositionally biased region" description="Basic and acidic residues" evidence="1">
    <location>
        <begin position="190"/>
        <end position="217"/>
    </location>
</feature>
<protein>
    <submittedName>
        <fullName evidence="2">Uncharacterized protein</fullName>
    </submittedName>
</protein>
<feature type="region of interest" description="Disordered" evidence="1">
    <location>
        <begin position="152"/>
        <end position="228"/>
    </location>
</feature>
<proteinExistence type="predicted"/>
<dbReference type="EMBL" id="OC317450">
    <property type="protein sequence ID" value="CAD7396964.1"/>
    <property type="molecule type" value="Genomic_DNA"/>
</dbReference>
<gene>
    <name evidence="2" type="ORF">TCEB3V08_LOCUS3861</name>
</gene>
<feature type="region of interest" description="Disordered" evidence="1">
    <location>
        <begin position="74"/>
        <end position="100"/>
    </location>
</feature>
<evidence type="ECO:0000313" key="2">
    <source>
        <dbReference type="EMBL" id="CAD7396964.1"/>
    </source>
</evidence>
<dbReference type="AlphaFoldDB" id="A0A7R9CHW8"/>
<evidence type="ECO:0000256" key="1">
    <source>
        <dbReference type="SAM" id="MobiDB-lite"/>
    </source>
</evidence>
<accession>A0A7R9CHW8</accession>
<name>A0A7R9CHW8_TIMCR</name>
<reference evidence="2" key="1">
    <citation type="submission" date="2020-11" db="EMBL/GenBank/DDBJ databases">
        <authorList>
            <person name="Tran Van P."/>
        </authorList>
    </citation>
    <scope>NUCLEOTIDE SEQUENCE</scope>
</reference>
<organism evidence="2">
    <name type="scientific">Timema cristinae</name>
    <name type="common">Walking stick</name>
    <dbReference type="NCBI Taxonomy" id="61476"/>
    <lineage>
        <taxon>Eukaryota</taxon>
        <taxon>Metazoa</taxon>
        <taxon>Ecdysozoa</taxon>
        <taxon>Arthropoda</taxon>
        <taxon>Hexapoda</taxon>
        <taxon>Insecta</taxon>
        <taxon>Pterygota</taxon>
        <taxon>Neoptera</taxon>
        <taxon>Polyneoptera</taxon>
        <taxon>Phasmatodea</taxon>
        <taxon>Timematodea</taxon>
        <taxon>Timematoidea</taxon>
        <taxon>Timematidae</taxon>
        <taxon>Timema</taxon>
    </lineage>
</organism>